<comment type="subcellular location">
    <subcellularLocation>
        <location evidence="1">Cell membrane</location>
        <topology evidence="1">Multi-pass membrane protein</topology>
    </subcellularLocation>
</comment>
<dbReference type="VEuPathDB" id="VectorBase:CSON000092"/>
<evidence type="ECO:0000256" key="9">
    <source>
        <dbReference type="ARBA" id="ARBA00023224"/>
    </source>
</evidence>
<evidence type="ECO:0000256" key="5">
    <source>
        <dbReference type="ARBA" id="ARBA00022989"/>
    </source>
</evidence>
<dbReference type="GO" id="GO:0005886">
    <property type="term" value="C:plasma membrane"/>
    <property type="evidence" value="ECO:0007669"/>
    <property type="project" value="UniProtKB-SubCell"/>
</dbReference>
<keyword evidence="3" id="KW-1003">Cell membrane</keyword>
<dbReference type="Pfam" id="PF00001">
    <property type="entry name" value="7tm_1"/>
    <property type="match status" value="1"/>
</dbReference>
<dbReference type="EMBL" id="UFQS01000100">
    <property type="protein sequence ID" value="SSW99563.1"/>
    <property type="molecule type" value="Genomic_DNA"/>
</dbReference>
<evidence type="ECO:0000256" key="10">
    <source>
        <dbReference type="SAM" id="Phobius"/>
    </source>
</evidence>
<dbReference type="PROSITE" id="PS50262">
    <property type="entry name" value="G_PROTEIN_RECEP_F1_2"/>
    <property type="match status" value="1"/>
</dbReference>
<dbReference type="PRINTS" id="PR00237">
    <property type="entry name" value="GPCRRHODOPSN"/>
</dbReference>
<keyword evidence="6" id="KW-0297">G-protein coupled receptor</keyword>
<organism evidence="13">
    <name type="scientific">Culicoides sonorensis</name>
    <name type="common">Biting midge</name>
    <dbReference type="NCBI Taxonomy" id="179676"/>
    <lineage>
        <taxon>Eukaryota</taxon>
        <taxon>Metazoa</taxon>
        <taxon>Ecdysozoa</taxon>
        <taxon>Arthropoda</taxon>
        <taxon>Hexapoda</taxon>
        <taxon>Insecta</taxon>
        <taxon>Pterygota</taxon>
        <taxon>Neoptera</taxon>
        <taxon>Endopterygota</taxon>
        <taxon>Diptera</taxon>
        <taxon>Nematocera</taxon>
        <taxon>Chironomoidea</taxon>
        <taxon>Ceratopogonidae</taxon>
        <taxon>Ceratopogoninae</taxon>
        <taxon>Culicoides</taxon>
        <taxon>Monoculicoides</taxon>
    </lineage>
</organism>
<evidence type="ECO:0000256" key="8">
    <source>
        <dbReference type="ARBA" id="ARBA00023170"/>
    </source>
</evidence>
<comment type="similarity">
    <text evidence="2">Belongs to the G-protein coupled receptor 1 family.</text>
</comment>
<evidence type="ECO:0000259" key="11">
    <source>
        <dbReference type="PROSITE" id="PS50262"/>
    </source>
</evidence>
<proteinExistence type="inferred from homology"/>
<dbReference type="InterPro" id="IPR017452">
    <property type="entry name" value="GPCR_Rhodpsn_7TM"/>
</dbReference>
<accession>A0A336LT80</accession>
<dbReference type="PANTHER" id="PTHR24228">
    <property type="entry name" value="B2 BRADYKININ RECEPTOR/ANGIOTENSIN II RECEPTOR"/>
    <property type="match status" value="1"/>
</dbReference>
<keyword evidence="4 10" id="KW-0812">Transmembrane</keyword>
<feature type="domain" description="G-protein coupled receptors family 1 profile" evidence="11">
    <location>
        <begin position="95"/>
        <end position="200"/>
    </location>
</feature>
<evidence type="ECO:0000256" key="4">
    <source>
        <dbReference type="ARBA" id="ARBA00022692"/>
    </source>
</evidence>
<dbReference type="AlphaFoldDB" id="A0A336LT80"/>
<evidence type="ECO:0000256" key="7">
    <source>
        <dbReference type="ARBA" id="ARBA00023136"/>
    </source>
</evidence>
<evidence type="ECO:0000256" key="3">
    <source>
        <dbReference type="ARBA" id="ARBA00022475"/>
    </source>
</evidence>
<dbReference type="PANTHER" id="PTHR24228:SF63">
    <property type="entry name" value="G-PROTEIN COUPLED RECEPTOR MOODY"/>
    <property type="match status" value="1"/>
</dbReference>
<keyword evidence="8" id="KW-0675">Receptor</keyword>
<evidence type="ECO:0000313" key="12">
    <source>
        <dbReference type="EMBL" id="SSW99563.1"/>
    </source>
</evidence>
<reference evidence="13" key="2">
    <citation type="submission" date="2018-07" db="EMBL/GenBank/DDBJ databases">
        <authorList>
            <person name="Quirk P.G."/>
            <person name="Krulwich T.A."/>
        </authorList>
    </citation>
    <scope>NUCLEOTIDE SEQUENCE</scope>
</reference>
<keyword evidence="9" id="KW-0807">Transducer</keyword>
<feature type="transmembrane region" description="Helical" evidence="10">
    <location>
        <begin position="149"/>
        <end position="174"/>
    </location>
</feature>
<evidence type="ECO:0000256" key="1">
    <source>
        <dbReference type="ARBA" id="ARBA00004651"/>
    </source>
</evidence>
<dbReference type="GO" id="GO:0004930">
    <property type="term" value="F:G protein-coupled receptor activity"/>
    <property type="evidence" value="ECO:0007669"/>
    <property type="project" value="UniProtKB-KW"/>
</dbReference>
<dbReference type="Gene3D" id="1.20.1070.10">
    <property type="entry name" value="Rhodopsin 7-helix transmembrane proteins"/>
    <property type="match status" value="1"/>
</dbReference>
<evidence type="ECO:0000256" key="2">
    <source>
        <dbReference type="ARBA" id="ARBA00010663"/>
    </source>
</evidence>
<feature type="transmembrane region" description="Helical" evidence="10">
    <location>
        <begin position="77"/>
        <end position="104"/>
    </location>
</feature>
<dbReference type="EMBL" id="UFQT01000100">
    <property type="protein sequence ID" value="SSX19943.1"/>
    <property type="molecule type" value="Genomic_DNA"/>
</dbReference>
<sequence length="200" mass="22407">MNLQEIIHTKSVQEQTTLAHYKYLRYTNMDSNEILEQFGDSSTMDTPTQYITRALVQSTDITDFDDPGEFSKFSRSLLTFAAVATILIMLVGIFGNLLTIFALVKCPKVRNVAAAFIISLCVADCLFCLVVLPFNALRFIRGTFDHGDILCIAIPFLQYGNVGVSLLCIASITLNSKLVCSVSRHIKYQWMKKIIIIFSS</sequence>
<evidence type="ECO:0000313" key="13">
    <source>
        <dbReference type="EMBL" id="SSX19943.1"/>
    </source>
</evidence>
<keyword evidence="7 10" id="KW-0472">Membrane</keyword>
<keyword evidence="5 10" id="KW-1133">Transmembrane helix</keyword>
<protein>
    <submittedName>
        <fullName evidence="13">CSON000092 protein</fullName>
    </submittedName>
</protein>
<dbReference type="InterPro" id="IPR000276">
    <property type="entry name" value="GPCR_Rhodpsn"/>
</dbReference>
<feature type="transmembrane region" description="Helical" evidence="10">
    <location>
        <begin position="116"/>
        <end position="137"/>
    </location>
</feature>
<gene>
    <name evidence="13" type="primary">CSON000092</name>
</gene>
<reference evidence="12" key="1">
    <citation type="submission" date="2018-04" db="EMBL/GenBank/DDBJ databases">
        <authorList>
            <person name="Go L.Y."/>
            <person name="Mitchell J.A."/>
        </authorList>
    </citation>
    <scope>NUCLEOTIDE SEQUENCE</scope>
    <source>
        <tissue evidence="12">Whole organism</tissue>
    </source>
</reference>
<dbReference type="SUPFAM" id="SSF81321">
    <property type="entry name" value="Family A G protein-coupled receptor-like"/>
    <property type="match status" value="1"/>
</dbReference>
<name>A0A336LT80_CULSO</name>
<evidence type="ECO:0000256" key="6">
    <source>
        <dbReference type="ARBA" id="ARBA00023040"/>
    </source>
</evidence>